<accession>A0A8X6QK19</accession>
<protein>
    <submittedName>
        <fullName evidence="1">Uncharacterized protein</fullName>
    </submittedName>
</protein>
<keyword evidence="2" id="KW-1185">Reference proteome</keyword>
<name>A0A8X6QK19_NEPPI</name>
<dbReference type="Proteomes" id="UP000887013">
    <property type="component" value="Unassembled WGS sequence"/>
</dbReference>
<proteinExistence type="predicted"/>
<comment type="caution">
    <text evidence="1">The sequence shown here is derived from an EMBL/GenBank/DDBJ whole genome shotgun (WGS) entry which is preliminary data.</text>
</comment>
<gene>
    <name evidence="1" type="ORF">NPIL_647591</name>
</gene>
<organism evidence="1 2">
    <name type="scientific">Nephila pilipes</name>
    <name type="common">Giant wood spider</name>
    <name type="synonym">Nephila maculata</name>
    <dbReference type="NCBI Taxonomy" id="299642"/>
    <lineage>
        <taxon>Eukaryota</taxon>
        <taxon>Metazoa</taxon>
        <taxon>Ecdysozoa</taxon>
        <taxon>Arthropoda</taxon>
        <taxon>Chelicerata</taxon>
        <taxon>Arachnida</taxon>
        <taxon>Araneae</taxon>
        <taxon>Araneomorphae</taxon>
        <taxon>Entelegynae</taxon>
        <taxon>Araneoidea</taxon>
        <taxon>Nephilidae</taxon>
        <taxon>Nephila</taxon>
    </lineage>
</organism>
<reference evidence="1" key="1">
    <citation type="submission" date="2020-08" db="EMBL/GenBank/DDBJ databases">
        <title>Multicomponent nature underlies the extraordinary mechanical properties of spider dragline silk.</title>
        <authorList>
            <person name="Kono N."/>
            <person name="Nakamura H."/>
            <person name="Mori M."/>
            <person name="Yoshida Y."/>
            <person name="Ohtoshi R."/>
            <person name="Malay A.D."/>
            <person name="Moran D.A.P."/>
            <person name="Tomita M."/>
            <person name="Numata K."/>
            <person name="Arakawa K."/>
        </authorList>
    </citation>
    <scope>NUCLEOTIDE SEQUENCE</scope>
</reference>
<dbReference type="EMBL" id="BMAW01082842">
    <property type="protein sequence ID" value="GFU30969.1"/>
    <property type="molecule type" value="Genomic_DNA"/>
</dbReference>
<evidence type="ECO:0000313" key="2">
    <source>
        <dbReference type="Proteomes" id="UP000887013"/>
    </source>
</evidence>
<dbReference type="AlphaFoldDB" id="A0A8X6QK19"/>
<sequence>MSGPKFNKSKCIFFGRDGVTNVFDKKIYKLVIAKLHNASKDHNIIKKGKPTKKTVLETTTENKELYKEWLKKIKHINIQFITDSFDLVRGLPKLNTKKLDHEACRL</sequence>
<evidence type="ECO:0000313" key="1">
    <source>
        <dbReference type="EMBL" id="GFU30969.1"/>
    </source>
</evidence>